<dbReference type="PROSITE" id="PS50011">
    <property type="entry name" value="PROTEIN_KINASE_DOM"/>
    <property type="match status" value="1"/>
</dbReference>
<dbReference type="Gene3D" id="1.10.510.10">
    <property type="entry name" value="Transferase(Phosphotransferase) domain 1"/>
    <property type="match status" value="1"/>
</dbReference>
<name>A0ABR3DII0_NEUIN</name>
<dbReference type="PANTHER" id="PTHR33112:SF10">
    <property type="entry name" value="TOL"/>
    <property type="match status" value="1"/>
</dbReference>
<proteinExistence type="predicted"/>
<dbReference type="GO" id="GO:0004674">
    <property type="term" value="F:protein serine/threonine kinase activity"/>
    <property type="evidence" value="ECO:0007669"/>
    <property type="project" value="UniProtKB-KW"/>
</dbReference>
<dbReference type="Pfam" id="PF06985">
    <property type="entry name" value="HET"/>
    <property type="match status" value="1"/>
</dbReference>
<comment type="caution">
    <text evidence="3">The sequence shown here is derived from an EMBL/GenBank/DDBJ whole genome shotgun (WGS) entry which is preliminary data.</text>
</comment>
<evidence type="ECO:0000259" key="2">
    <source>
        <dbReference type="PROSITE" id="PS50011"/>
    </source>
</evidence>
<dbReference type="Proteomes" id="UP001451303">
    <property type="component" value="Unassembled WGS sequence"/>
</dbReference>
<dbReference type="CDD" id="cd00180">
    <property type="entry name" value="PKc"/>
    <property type="match status" value="1"/>
</dbReference>
<sequence>MDPFTASTRKRQRSFSETDPHNLATSVVDLALGPTYKRLRLDDNYVDHLGSQAANAEEGLRYSFSGNLNYTHCPSISVSDASGINDNGMGSSDSEPDDASLYGELEVKGLSDQIQNSLVKSTLQYGRVFLPEGVLDKLLTKDAVRHELLRNGIHLHPPKLDTMVDFIVPGARKFLHAALNEFLRKPIDDCSLPLDEQKLDDLLDKKRGKPIWRTDVNINTFLTKQWAFLAPTFPPPPGPHVMEVWGHTVLPFIDRNEIVDDVGAFGAVYEVTPHEANITDVGLKGSRIAVKRLKFQQSKDTPERREEEVAWNKEVKIHHEIAQMNHPHIIDFICAIHGVIIDRGPEHLLLFRWADQGNLNSFWKSYPNPRVSASLVQEIMIQFQGLAEALYKLHTPRKKGSYRHSDTKPDNILSFSTPGRMSSDEHPDIGTLKLSDLGLAKYHVEATGYRHQTSAKYTTHRYQAPEAVTDEDGARSTRYDIWSIGCVMLEFVIWLLYGNDTLKWFNVQITTKSNGSWFMKKGQTAKLHDTVAQTMNFMLESDPECQDGTAVGELIRLVRERLLVVHLGPDMKKLQRVETFKGVDSTVNDIPSIQVEQIEDGFVSHRGDMDTRIAQNLSAMGRATSEELFGAMKRIVSNGKESQHYWCTGQGDRAQITQELLKVLSTTDRTRPSGGDSFLAPPSAGGIGNNGGLLPPRETRREPQVLNIPDIVLPSTQTKRGFQIEDTWGDLRRNQKACEFCALRWDLEDTVKIGLPGLTVSEDQHFALLRGWLRYCDTYHECKPSPSAPLPTRVLDLGTMVDTTIRLRETQKGDSFRYIALSHCWGKHEHFFTTALNRRDHMRGIHIDNLPKTFQHAVKTTRGLGIRYLWIDSMCIIQGPGGDFDKQSAKMEDVFSSAYCVIAASSAHEQGDGFLNPRRKCDHVKVVNESAKGAVYVSRFRDDFKEHVLNSPLSERGWVLQERALARRTIYFTEWQTYWECGDGIRCETLTRMDNKLMSYLGDPNFPSKLSGAGSNRGEKIRFYEDLYRHYTRLKLTLKKDRPVAIAALEKRLHRDLKSSGGFGVFDDSRSLLPRSLLWQRGAEVTSLNKISFPPDTHTRLPTWSWMAYDGGIDFLDLPLGEVDWNMGTTGSKEFDIIYDIPKQVSKETAPLKCVLVGKLRNNDVPKEKTTYYVLVVVLRDSSLPTEMYERVGVGRMLGEYIDLDNSQPGNWVKIR</sequence>
<feature type="domain" description="Protein kinase" evidence="2">
    <location>
        <begin position="254"/>
        <end position="563"/>
    </location>
</feature>
<reference evidence="3 4" key="1">
    <citation type="submission" date="2023-09" db="EMBL/GenBank/DDBJ databases">
        <title>Multi-omics analysis of a traditional fermented food reveals byproduct-associated fungal strains for waste-to-food upcycling.</title>
        <authorList>
            <consortium name="Lawrence Berkeley National Laboratory"/>
            <person name="Rekdal V.M."/>
            <person name="Villalobos-Escobedo J.M."/>
            <person name="Rodriguez-Valeron N."/>
            <person name="Garcia M.O."/>
            <person name="Vasquez D.P."/>
            <person name="Damayanti I."/>
            <person name="Sorensen P.M."/>
            <person name="Baidoo E.E."/>
            <person name="De Carvalho A.C."/>
            <person name="Riley R."/>
            <person name="Lipzen A."/>
            <person name="He G."/>
            <person name="Yan M."/>
            <person name="Haridas S."/>
            <person name="Daum C."/>
            <person name="Yoshinaga Y."/>
            <person name="Ng V."/>
            <person name="Grigoriev I.V."/>
            <person name="Munk R."/>
            <person name="Nuraida L."/>
            <person name="Wijaya C.H."/>
            <person name="Morales P.-C."/>
            <person name="Keasling J.D."/>
        </authorList>
    </citation>
    <scope>NUCLEOTIDE SEQUENCE [LARGE SCALE GENOMIC DNA]</scope>
    <source>
        <strain evidence="3 4">FGSC 2613</strain>
    </source>
</reference>
<dbReference type="InterPro" id="IPR000719">
    <property type="entry name" value="Prot_kinase_dom"/>
</dbReference>
<evidence type="ECO:0000313" key="3">
    <source>
        <dbReference type="EMBL" id="KAL0472490.1"/>
    </source>
</evidence>
<evidence type="ECO:0000313" key="4">
    <source>
        <dbReference type="Proteomes" id="UP001451303"/>
    </source>
</evidence>
<feature type="region of interest" description="Disordered" evidence="1">
    <location>
        <begin position="667"/>
        <end position="689"/>
    </location>
</feature>
<keyword evidence="3" id="KW-0723">Serine/threonine-protein kinase</keyword>
<keyword evidence="3" id="KW-0418">Kinase</keyword>
<dbReference type="Gene3D" id="3.30.200.20">
    <property type="entry name" value="Phosphorylase Kinase, domain 1"/>
    <property type="match status" value="1"/>
</dbReference>
<protein>
    <submittedName>
        <fullName evidence="3">Serine/threonine protein kinase</fullName>
    </submittedName>
</protein>
<evidence type="ECO:0000256" key="1">
    <source>
        <dbReference type="SAM" id="MobiDB-lite"/>
    </source>
</evidence>
<dbReference type="InterPro" id="IPR011009">
    <property type="entry name" value="Kinase-like_dom_sf"/>
</dbReference>
<organism evidence="3 4">
    <name type="scientific">Neurospora intermedia</name>
    <dbReference type="NCBI Taxonomy" id="5142"/>
    <lineage>
        <taxon>Eukaryota</taxon>
        <taxon>Fungi</taxon>
        <taxon>Dikarya</taxon>
        <taxon>Ascomycota</taxon>
        <taxon>Pezizomycotina</taxon>
        <taxon>Sordariomycetes</taxon>
        <taxon>Sordariomycetidae</taxon>
        <taxon>Sordariales</taxon>
        <taxon>Sordariaceae</taxon>
        <taxon>Neurospora</taxon>
    </lineage>
</organism>
<gene>
    <name evidence="3" type="ORF">QR685DRAFT_571072</name>
</gene>
<keyword evidence="3" id="KW-0808">Transferase</keyword>
<accession>A0ABR3DII0</accession>
<dbReference type="Pfam" id="PF00069">
    <property type="entry name" value="Pkinase"/>
    <property type="match status" value="1"/>
</dbReference>
<dbReference type="PANTHER" id="PTHR33112">
    <property type="entry name" value="DOMAIN PROTEIN, PUTATIVE-RELATED"/>
    <property type="match status" value="1"/>
</dbReference>
<dbReference type="SUPFAM" id="SSF56112">
    <property type="entry name" value="Protein kinase-like (PK-like)"/>
    <property type="match status" value="1"/>
</dbReference>
<dbReference type="InterPro" id="IPR010730">
    <property type="entry name" value="HET"/>
</dbReference>
<keyword evidence="4" id="KW-1185">Reference proteome</keyword>
<dbReference type="EMBL" id="JAVLET010000003">
    <property type="protein sequence ID" value="KAL0472490.1"/>
    <property type="molecule type" value="Genomic_DNA"/>
</dbReference>
<dbReference type="SMART" id="SM00220">
    <property type="entry name" value="S_TKc"/>
    <property type="match status" value="1"/>
</dbReference>